<evidence type="ECO:0000256" key="3">
    <source>
        <dbReference type="ARBA" id="ARBA00022679"/>
    </source>
</evidence>
<keyword evidence="2 6" id="KW-0328">Glycosyltransferase</keyword>
<keyword evidence="3 6" id="KW-0808">Transferase</keyword>
<sequence>MALRGFIDVGCGEIEDAVILPRVGESRFFEAPMTYQVHEKIVIEGKMTSMAFCPPLPNNDSRILEVPPKFISSACWRGYQGTWEIKNRRLFLIGIDGRYQFRENTPIFAEWFSGTLIVPEGSILEYVHGGFSTVYEHELHITIKDGKAIAFSKIDNRSKFEDTECLTVKDSSKWLSFSMQRFLASRGVEHVVHFTRAENLPSILQHGLYGRNSLKTAGIQTAVNDYYRFDYLPDAICCSISFPNYKMFYRLRQENPGTDWVVLRVKPQVLWEKNCVFCVENAATRAVAQTPLQQRIGLDALQRLFSDIDTAPPRSELRIPDFYPTHPQAEVLIMDKIEPDMILDVLVDQKERIRDHKRLSKIVHDCVGGKEFCYDKSYFDARMDYVYWRGTQIG</sequence>
<comment type="catalytic activity">
    <reaction evidence="6">
        <text>a thymidine in DNA + NAD(+) = an N-(ADP-alpha-D-ribosyl)-thymidine in DNA + nicotinamide + H(+)</text>
        <dbReference type="Rhea" id="RHEA:71651"/>
        <dbReference type="Rhea" id="RHEA-COMP:13556"/>
        <dbReference type="Rhea" id="RHEA-COMP:18051"/>
        <dbReference type="ChEBI" id="CHEBI:15378"/>
        <dbReference type="ChEBI" id="CHEBI:17154"/>
        <dbReference type="ChEBI" id="CHEBI:57540"/>
        <dbReference type="ChEBI" id="CHEBI:137386"/>
        <dbReference type="ChEBI" id="CHEBI:191199"/>
    </reaction>
</comment>
<proteinExistence type="inferred from homology"/>
<dbReference type="RefSeq" id="WP_247003257.1">
    <property type="nucleotide sequence ID" value="NZ_WTVH02000010.1"/>
</dbReference>
<protein>
    <submittedName>
        <fullName evidence="8">DUF4433 domain-containing protein</fullName>
    </submittedName>
</protein>
<gene>
    <name evidence="8" type="ORF">GO608_17775</name>
</gene>
<dbReference type="Proteomes" id="UP000601990">
    <property type="component" value="Unassembled WGS sequence"/>
</dbReference>
<comment type="caution">
    <text evidence="6">Lacks conserved residue(s) required for the propagation of feature annotation.</text>
</comment>
<accession>A0ABX1N7A4</accession>
<feature type="active site" description="Proton acceptor" evidence="6">
    <location>
        <position position="228"/>
    </location>
</feature>
<name>A0ABX1N7A4_9RHOO</name>
<feature type="active site" evidence="6">
    <location>
        <position position="330"/>
    </location>
</feature>
<keyword evidence="4 6" id="KW-0548">Nucleotidyltransferase</keyword>
<feature type="domain" description="DarT" evidence="7">
    <location>
        <begin position="189"/>
        <end position="380"/>
    </location>
</feature>
<evidence type="ECO:0000313" key="8">
    <source>
        <dbReference type="EMBL" id="NMF95160.1"/>
    </source>
</evidence>
<organism evidence="8 9">
    <name type="scientific">Aromatoleum buckelii</name>
    <dbReference type="NCBI Taxonomy" id="200254"/>
    <lineage>
        <taxon>Bacteria</taxon>
        <taxon>Pseudomonadati</taxon>
        <taxon>Pseudomonadota</taxon>
        <taxon>Betaproteobacteria</taxon>
        <taxon>Rhodocyclales</taxon>
        <taxon>Rhodocyclaceae</taxon>
        <taxon>Aromatoleum</taxon>
    </lineage>
</organism>
<evidence type="ECO:0000259" key="7">
    <source>
        <dbReference type="PROSITE" id="PS52018"/>
    </source>
</evidence>
<evidence type="ECO:0000256" key="5">
    <source>
        <dbReference type="ARBA" id="ARBA00023125"/>
    </source>
</evidence>
<keyword evidence="5 6" id="KW-0238">DNA-binding</keyword>
<feature type="binding site" evidence="6">
    <location>
        <begin position="193"/>
        <end position="195"/>
    </location>
    <ligand>
        <name>NAD(+)</name>
        <dbReference type="ChEBI" id="CHEBI:57540"/>
    </ligand>
</feature>
<reference evidence="8" key="1">
    <citation type="submission" date="2019-12" db="EMBL/GenBank/DDBJ databases">
        <title>Comparative genomics gives insights into the taxonomy of the Azoarcus-Aromatoleum group and reveals separate origins of nif in the plant-associated Azoarcus and non-plant-associated Aromatoleum sub-groups.</title>
        <authorList>
            <person name="Lafos M."/>
            <person name="Maluk M."/>
            <person name="Batista M."/>
            <person name="Junghare M."/>
            <person name="Carmona M."/>
            <person name="Faoro H."/>
            <person name="Cruz L.M."/>
            <person name="Battistoni F."/>
            <person name="De Souza E."/>
            <person name="Pedrosa F."/>
            <person name="Chen W.-M."/>
            <person name="Poole P.S."/>
            <person name="Dixon R.A."/>
            <person name="James E.K."/>
        </authorList>
    </citation>
    <scope>NUCLEOTIDE SEQUENCE</scope>
    <source>
        <strain evidence="8">U120</strain>
    </source>
</reference>
<comment type="similarity">
    <text evidence="6">Belongs to the DarT ADP-ribosyltransferase family.</text>
</comment>
<evidence type="ECO:0000256" key="4">
    <source>
        <dbReference type="ARBA" id="ARBA00022695"/>
    </source>
</evidence>
<dbReference type="Pfam" id="PF14487">
    <property type="entry name" value="DarT"/>
    <property type="match status" value="1"/>
</dbReference>
<evidence type="ECO:0000256" key="2">
    <source>
        <dbReference type="ARBA" id="ARBA00022676"/>
    </source>
</evidence>
<comment type="caution">
    <text evidence="8">The sequence shown here is derived from an EMBL/GenBank/DDBJ whole genome shotgun (WGS) entry which is preliminary data.</text>
</comment>
<dbReference type="EMBL" id="WTVH01000049">
    <property type="protein sequence ID" value="NMF95160.1"/>
    <property type="molecule type" value="Genomic_DNA"/>
</dbReference>
<dbReference type="InterPro" id="IPR029494">
    <property type="entry name" value="DarT"/>
</dbReference>
<feature type="binding site" evidence="6">
    <location>
        <position position="228"/>
    </location>
    <ligand>
        <name>NAD(+)</name>
        <dbReference type="ChEBI" id="CHEBI:57540"/>
    </ligand>
</feature>
<keyword evidence="9" id="KW-1185">Reference proteome</keyword>
<evidence type="ECO:0000256" key="1">
    <source>
        <dbReference type="ARBA" id="ARBA00022649"/>
    </source>
</evidence>
<evidence type="ECO:0000313" key="9">
    <source>
        <dbReference type="Proteomes" id="UP000601990"/>
    </source>
</evidence>
<dbReference type="PROSITE" id="PS52018">
    <property type="entry name" value="DART"/>
    <property type="match status" value="1"/>
</dbReference>
<evidence type="ECO:0000256" key="6">
    <source>
        <dbReference type="PROSITE-ProRule" id="PRU01362"/>
    </source>
</evidence>
<keyword evidence="1 6" id="KW-1277">Toxin-antitoxin system</keyword>